<dbReference type="CDD" id="cd06173">
    <property type="entry name" value="MFS_MefA_like"/>
    <property type="match status" value="1"/>
</dbReference>
<keyword evidence="3" id="KW-1003">Cell membrane</keyword>
<keyword evidence="4 7" id="KW-0812">Transmembrane</keyword>
<comment type="caution">
    <text evidence="9">The sequence shown here is derived from an EMBL/GenBank/DDBJ whole genome shotgun (WGS) entry which is preliminary data.</text>
</comment>
<evidence type="ECO:0000313" key="9">
    <source>
        <dbReference type="EMBL" id="GLQ18773.1"/>
    </source>
</evidence>
<feature type="transmembrane region" description="Helical" evidence="7">
    <location>
        <begin position="392"/>
        <end position="412"/>
    </location>
</feature>
<feature type="transmembrane region" description="Helical" evidence="7">
    <location>
        <begin position="44"/>
        <end position="65"/>
    </location>
</feature>
<dbReference type="Pfam" id="PF07690">
    <property type="entry name" value="MFS_1"/>
    <property type="match status" value="1"/>
</dbReference>
<reference evidence="9" key="1">
    <citation type="journal article" date="2014" name="Int. J. Syst. Evol. Microbiol.">
        <title>Complete genome of a new Firmicutes species belonging to the dominant human colonic microbiota ('Ruminococcus bicirculans') reveals two chromosomes and a selective capacity to utilize plant glucans.</title>
        <authorList>
            <consortium name="NISC Comparative Sequencing Program"/>
            <person name="Wegmann U."/>
            <person name="Louis P."/>
            <person name="Goesmann A."/>
            <person name="Henrissat B."/>
            <person name="Duncan S.H."/>
            <person name="Flint H.J."/>
        </authorList>
    </citation>
    <scope>NUCLEOTIDE SEQUENCE</scope>
    <source>
        <strain evidence="9">NBRC 107169</strain>
    </source>
</reference>
<feature type="transmembrane region" description="Helical" evidence="7">
    <location>
        <begin position="243"/>
        <end position="267"/>
    </location>
</feature>
<feature type="domain" description="Major facilitator superfamily (MFS) profile" evidence="8">
    <location>
        <begin position="35"/>
        <end position="421"/>
    </location>
</feature>
<dbReference type="Gene3D" id="1.20.1250.20">
    <property type="entry name" value="MFS general substrate transporter like domains"/>
    <property type="match status" value="1"/>
</dbReference>
<sequence length="486" mass="53258">MRGRFSLRFIARYADITEKSGGDMSGKRSIFQNVTFRKLFGAQLIALAGTGLTTIALALLAYEIAGERAGLVLGTALAIKMIAFIFVAPIVGGLIRPQGRKTLLVALDVARAACVLLLPFVTTDWQIYILIFVLNACSAGFTPTFQSIIPQIFEDEEDYTKALSMARLAYDLENLLSPTIAAALLLVVGFDVFFVANAAAFVVSAGLVLSATMPMVVDMQDKAMSAREKIAQGFKIYRKTPRLMGMLAMFLVVAAAGAMVIVNTVVLVRVQFGGGESEVAIAMSAFGLGSLIAALMVPRLVNRLGDQAVMRRGGWLLALMLVLASYVSQFELLLLAWFALGIGYSLVQTPAGRVLRRSANDEDLPKLFAAQFTLSHACWLLAYPAAGWLANVYGFNAAFIIFAIASILAMLLSQQLWQTDDPAEIEHQHDALYHDHLHYHGPHHQHEHEGWEGPEPHRHPHKHEAVRHSHKYVIDGHHTEWPAKTN</sequence>
<evidence type="ECO:0000313" key="10">
    <source>
        <dbReference type="Proteomes" id="UP001161405"/>
    </source>
</evidence>
<feature type="transmembrane region" description="Helical" evidence="7">
    <location>
        <begin position="194"/>
        <end position="217"/>
    </location>
</feature>
<feature type="transmembrane region" description="Helical" evidence="7">
    <location>
        <begin position="71"/>
        <end position="95"/>
    </location>
</feature>
<evidence type="ECO:0000256" key="3">
    <source>
        <dbReference type="ARBA" id="ARBA00022475"/>
    </source>
</evidence>
<keyword evidence="10" id="KW-1185">Reference proteome</keyword>
<dbReference type="PANTHER" id="PTHR43266:SF2">
    <property type="entry name" value="MAJOR FACILITATOR SUPERFAMILY (MFS) PROFILE DOMAIN-CONTAINING PROTEIN"/>
    <property type="match status" value="1"/>
</dbReference>
<dbReference type="PANTHER" id="PTHR43266">
    <property type="entry name" value="MACROLIDE-EFFLUX PROTEIN"/>
    <property type="match status" value="1"/>
</dbReference>
<proteinExistence type="predicted"/>
<dbReference type="EMBL" id="BSNI01000002">
    <property type="protein sequence ID" value="GLQ18773.1"/>
    <property type="molecule type" value="Genomic_DNA"/>
</dbReference>
<dbReference type="InterPro" id="IPR020846">
    <property type="entry name" value="MFS_dom"/>
</dbReference>
<dbReference type="InterPro" id="IPR036259">
    <property type="entry name" value="MFS_trans_sf"/>
</dbReference>
<dbReference type="Proteomes" id="UP001161405">
    <property type="component" value="Unassembled WGS sequence"/>
</dbReference>
<organism evidence="9 10">
    <name type="scientific">Maritalea porphyrae</name>
    <dbReference type="NCBI Taxonomy" id="880732"/>
    <lineage>
        <taxon>Bacteria</taxon>
        <taxon>Pseudomonadati</taxon>
        <taxon>Pseudomonadota</taxon>
        <taxon>Alphaproteobacteria</taxon>
        <taxon>Hyphomicrobiales</taxon>
        <taxon>Devosiaceae</taxon>
        <taxon>Maritalea</taxon>
    </lineage>
</organism>
<evidence type="ECO:0000256" key="6">
    <source>
        <dbReference type="ARBA" id="ARBA00023136"/>
    </source>
</evidence>
<keyword evidence="6 7" id="KW-0472">Membrane</keyword>
<evidence type="ECO:0000256" key="2">
    <source>
        <dbReference type="ARBA" id="ARBA00022448"/>
    </source>
</evidence>
<gene>
    <name evidence="9" type="ORF">GCM10007879_30220</name>
</gene>
<keyword evidence="5 7" id="KW-1133">Transmembrane helix</keyword>
<feature type="transmembrane region" description="Helical" evidence="7">
    <location>
        <begin position="309"/>
        <end position="328"/>
    </location>
</feature>
<accession>A0ABQ5UW53</accession>
<evidence type="ECO:0000256" key="7">
    <source>
        <dbReference type="SAM" id="Phobius"/>
    </source>
</evidence>
<dbReference type="PROSITE" id="PS50850">
    <property type="entry name" value="MFS"/>
    <property type="match status" value="1"/>
</dbReference>
<keyword evidence="2" id="KW-0813">Transport</keyword>
<evidence type="ECO:0000259" key="8">
    <source>
        <dbReference type="PROSITE" id="PS50850"/>
    </source>
</evidence>
<reference evidence="9" key="2">
    <citation type="submission" date="2023-01" db="EMBL/GenBank/DDBJ databases">
        <title>Draft genome sequence of Maritalea porphyrae strain NBRC 107169.</title>
        <authorList>
            <person name="Sun Q."/>
            <person name="Mori K."/>
        </authorList>
    </citation>
    <scope>NUCLEOTIDE SEQUENCE</scope>
    <source>
        <strain evidence="9">NBRC 107169</strain>
    </source>
</reference>
<dbReference type="SUPFAM" id="SSF103473">
    <property type="entry name" value="MFS general substrate transporter"/>
    <property type="match status" value="1"/>
</dbReference>
<protein>
    <submittedName>
        <fullName evidence="9">MFS transporter</fullName>
    </submittedName>
</protein>
<comment type="subcellular location">
    <subcellularLocation>
        <location evidence="1">Cell membrane</location>
        <topology evidence="1">Multi-pass membrane protein</topology>
    </subcellularLocation>
</comment>
<evidence type="ECO:0000256" key="4">
    <source>
        <dbReference type="ARBA" id="ARBA00022692"/>
    </source>
</evidence>
<feature type="transmembrane region" description="Helical" evidence="7">
    <location>
        <begin position="279"/>
        <end position="297"/>
    </location>
</feature>
<dbReference type="InterPro" id="IPR011701">
    <property type="entry name" value="MFS"/>
</dbReference>
<evidence type="ECO:0000256" key="5">
    <source>
        <dbReference type="ARBA" id="ARBA00022989"/>
    </source>
</evidence>
<evidence type="ECO:0000256" key="1">
    <source>
        <dbReference type="ARBA" id="ARBA00004651"/>
    </source>
</evidence>
<name>A0ABQ5UW53_9HYPH</name>